<comment type="cofactor">
    <cofactor evidence="1 6">
        <name>pyridoxal 5'-phosphate</name>
        <dbReference type="ChEBI" id="CHEBI:597326"/>
    </cofactor>
</comment>
<dbReference type="RefSeq" id="WP_052570608.1">
    <property type="nucleotide sequence ID" value="NZ_CP009498.1"/>
</dbReference>
<dbReference type="PIRSF" id="PIRSF001434">
    <property type="entry name" value="CGS"/>
    <property type="match status" value="1"/>
</dbReference>
<feature type="modified residue" description="N6-(pyridoxal phosphate)lysine" evidence="5">
    <location>
        <position position="210"/>
    </location>
</feature>
<dbReference type="Gene3D" id="3.40.640.10">
    <property type="entry name" value="Type I PLP-dependent aspartate aminotransferase-like (Major domain)"/>
    <property type="match status" value="1"/>
</dbReference>
<protein>
    <submittedName>
        <fullName evidence="7">O-acetylhomoserine (Thiol)-lyase</fullName>
    </submittedName>
</protein>
<dbReference type="GO" id="GO:0003961">
    <property type="term" value="F:O-acetylhomoserine aminocarboxypropyltransferase activity"/>
    <property type="evidence" value="ECO:0007669"/>
    <property type="project" value="TreeGrafter"/>
</dbReference>
<dbReference type="FunFam" id="3.40.640.10:FF:000046">
    <property type="entry name" value="Cystathionine gamma-lyase"/>
    <property type="match status" value="1"/>
</dbReference>
<evidence type="ECO:0000313" key="7">
    <source>
        <dbReference type="EMBL" id="AKL98060.1"/>
    </source>
</evidence>
<dbReference type="GO" id="GO:0030170">
    <property type="term" value="F:pyridoxal phosphate binding"/>
    <property type="evidence" value="ECO:0007669"/>
    <property type="project" value="InterPro"/>
</dbReference>
<dbReference type="InterPro" id="IPR015421">
    <property type="entry name" value="PyrdxlP-dep_Trfase_major"/>
</dbReference>
<dbReference type="OrthoDB" id="9780685at2"/>
<dbReference type="Proteomes" id="UP000035337">
    <property type="component" value="Chromosome"/>
</dbReference>
<keyword evidence="8" id="KW-1185">Reference proteome</keyword>
<dbReference type="GO" id="GO:0006535">
    <property type="term" value="P:cysteine biosynthetic process from serine"/>
    <property type="evidence" value="ECO:0007669"/>
    <property type="project" value="TreeGrafter"/>
</dbReference>
<dbReference type="GO" id="GO:0016829">
    <property type="term" value="F:lyase activity"/>
    <property type="evidence" value="ECO:0007669"/>
    <property type="project" value="UniProtKB-KW"/>
</dbReference>
<evidence type="ECO:0000256" key="4">
    <source>
        <dbReference type="ARBA" id="ARBA00022898"/>
    </source>
</evidence>
<sequence>MSGNKHKFDTLKIRAGYNPKDHNYAVSVPIYQTASYDLGGTERANRIVSFQEDAWLYSRINNPTVDVLEKRVAALDGAAAGLALSSGMAAVTYTLFVLAEGGGRILTSPYLYGGTFDSFKSIINRFNINIDFSKNIDNIKELEKEIKPDTKAIFIESISNPNGAVADIEALAALAHKHNIPLVVDNTIATPYLFNPIQHGADIVIYSATKALSGHGNVIAGIILDSGAFKWDEKKFPQIYKKHYTLRDDKNNPRSYTEVFKNLAFIDKARMDYLNYFGSTLGAFDAYLVLIGIETLSERVQKQVSNTAKILEYLEKSPYVAKVNHPTLKSSDYYGLALKYFPKGAGSVLSFEIKGTLEQGQKFIDALKIFTYLANIGDAKSLVIDPFKVTHGELTPEDLELAKIPLNLIRLSIGLEDADDLTADLDQAFKTALK</sequence>
<organism evidence="7 8">
    <name type="scientific">Endomicrobium proavitum</name>
    <dbReference type="NCBI Taxonomy" id="1408281"/>
    <lineage>
        <taxon>Bacteria</taxon>
        <taxon>Pseudomonadati</taxon>
        <taxon>Elusimicrobiota</taxon>
        <taxon>Endomicrobiia</taxon>
        <taxon>Endomicrobiales</taxon>
        <taxon>Endomicrobiaceae</taxon>
        <taxon>Endomicrobium</taxon>
    </lineage>
</organism>
<dbReference type="KEGG" id="epo:Epro_0681"/>
<comment type="similarity">
    <text evidence="2 6">Belongs to the trans-sulfuration enzymes family.</text>
</comment>
<dbReference type="InterPro" id="IPR000277">
    <property type="entry name" value="Cys/Met-Metab_PyrdxlP-dep_enz"/>
</dbReference>
<dbReference type="PANTHER" id="PTHR43797:SF2">
    <property type="entry name" value="HOMOCYSTEINE_CYSTEINE SYNTHASE"/>
    <property type="match status" value="1"/>
</dbReference>
<dbReference type="GO" id="GO:0004124">
    <property type="term" value="F:cysteine synthase activity"/>
    <property type="evidence" value="ECO:0007669"/>
    <property type="project" value="TreeGrafter"/>
</dbReference>
<dbReference type="AlphaFoldDB" id="A0A0G3WJK3"/>
<dbReference type="GO" id="GO:0019346">
    <property type="term" value="P:transsulfuration"/>
    <property type="evidence" value="ECO:0007669"/>
    <property type="project" value="InterPro"/>
</dbReference>
<keyword evidence="4 5" id="KW-0663">Pyridoxal phosphate</keyword>
<dbReference type="GO" id="GO:0071269">
    <property type="term" value="P:L-homocysteine biosynthetic process"/>
    <property type="evidence" value="ECO:0007669"/>
    <property type="project" value="TreeGrafter"/>
</dbReference>
<name>A0A0G3WJK3_9BACT</name>
<evidence type="ECO:0000256" key="2">
    <source>
        <dbReference type="ARBA" id="ARBA00009077"/>
    </source>
</evidence>
<evidence type="ECO:0000256" key="6">
    <source>
        <dbReference type="RuleBase" id="RU362118"/>
    </source>
</evidence>
<dbReference type="EMBL" id="CP009498">
    <property type="protein sequence ID" value="AKL98060.1"/>
    <property type="molecule type" value="Genomic_DNA"/>
</dbReference>
<dbReference type="PANTHER" id="PTHR43797">
    <property type="entry name" value="HOMOCYSTEINE/CYSTEINE SYNTHASE"/>
    <property type="match status" value="1"/>
</dbReference>
<evidence type="ECO:0000256" key="3">
    <source>
        <dbReference type="ARBA" id="ARBA00022679"/>
    </source>
</evidence>
<dbReference type="CDD" id="cd00614">
    <property type="entry name" value="CGS_like"/>
    <property type="match status" value="1"/>
</dbReference>
<dbReference type="GO" id="GO:0005737">
    <property type="term" value="C:cytoplasm"/>
    <property type="evidence" value="ECO:0007669"/>
    <property type="project" value="TreeGrafter"/>
</dbReference>
<dbReference type="Gene3D" id="3.90.1150.10">
    <property type="entry name" value="Aspartate Aminotransferase, domain 1"/>
    <property type="match status" value="1"/>
</dbReference>
<dbReference type="PATRIC" id="fig|1408281.3.peg.697"/>
<evidence type="ECO:0000256" key="5">
    <source>
        <dbReference type="PIRSR" id="PIRSR001434-2"/>
    </source>
</evidence>
<dbReference type="SUPFAM" id="SSF53383">
    <property type="entry name" value="PLP-dependent transferases"/>
    <property type="match status" value="1"/>
</dbReference>
<dbReference type="InterPro" id="IPR006235">
    <property type="entry name" value="OAc-hSer/O-AcSer_sulfhydrylase"/>
</dbReference>
<accession>A0A0G3WJK3</accession>
<keyword evidence="3" id="KW-0808">Transferase</keyword>
<evidence type="ECO:0000313" key="8">
    <source>
        <dbReference type="Proteomes" id="UP000035337"/>
    </source>
</evidence>
<proteinExistence type="inferred from homology"/>
<gene>
    <name evidence="7" type="primary">metC</name>
    <name evidence="7" type="ORF">Epro_0681</name>
</gene>
<dbReference type="InterPro" id="IPR015422">
    <property type="entry name" value="PyrdxlP-dep_Trfase_small"/>
</dbReference>
<evidence type="ECO:0000256" key="1">
    <source>
        <dbReference type="ARBA" id="ARBA00001933"/>
    </source>
</evidence>
<dbReference type="STRING" id="1408281.Epro_0681"/>
<dbReference type="Pfam" id="PF01053">
    <property type="entry name" value="Cys_Met_Meta_PP"/>
    <property type="match status" value="1"/>
</dbReference>
<keyword evidence="7" id="KW-0456">Lyase</keyword>
<reference evidence="7 8" key="1">
    <citation type="submission" date="2014-09" db="EMBL/GenBank/DDBJ databases">
        <title>Complete genome sequence of Endomicrobium proavitum.</title>
        <authorList>
            <person name="Zheng H."/>
        </authorList>
    </citation>
    <scope>NUCLEOTIDE SEQUENCE [LARGE SCALE GENOMIC DNA]</scope>
    <source>
        <strain evidence="7 8">Rsa215</strain>
    </source>
</reference>
<dbReference type="InterPro" id="IPR015424">
    <property type="entry name" value="PyrdxlP-dep_Trfase"/>
</dbReference>